<dbReference type="GO" id="GO:0070286">
    <property type="term" value="P:axonemal dynein complex assembly"/>
    <property type="evidence" value="ECO:0007669"/>
    <property type="project" value="InterPro"/>
</dbReference>
<dbReference type="Proteomes" id="UP000515125">
    <property type="component" value="Unplaced"/>
</dbReference>
<name>A0A6P6RT68_9EIME</name>
<evidence type="ECO:0000313" key="3">
    <source>
        <dbReference type="RefSeq" id="XP_026191018.1"/>
    </source>
</evidence>
<organism evidence="2 3">
    <name type="scientific">Cyclospora cayetanensis</name>
    <dbReference type="NCBI Taxonomy" id="88456"/>
    <lineage>
        <taxon>Eukaryota</taxon>
        <taxon>Sar</taxon>
        <taxon>Alveolata</taxon>
        <taxon>Apicomplexa</taxon>
        <taxon>Conoidasida</taxon>
        <taxon>Coccidia</taxon>
        <taxon>Eucoccidiorida</taxon>
        <taxon>Eimeriorina</taxon>
        <taxon>Eimeriidae</taxon>
        <taxon>Cyclospora</taxon>
    </lineage>
</organism>
<keyword evidence="2" id="KW-1185">Reference proteome</keyword>
<reference evidence="3" key="1">
    <citation type="submission" date="2025-08" db="UniProtKB">
        <authorList>
            <consortium name="RefSeq"/>
        </authorList>
    </citation>
    <scope>IDENTIFICATION</scope>
</reference>
<dbReference type="AlphaFoldDB" id="A0A6P6RT68"/>
<dbReference type="OrthoDB" id="348821at2759"/>
<dbReference type="GeneID" id="34620814"/>
<gene>
    <name evidence="3" type="primary">LOC34620814</name>
</gene>
<evidence type="ECO:0000256" key="1">
    <source>
        <dbReference type="SAM" id="MobiDB-lite"/>
    </source>
</evidence>
<dbReference type="GO" id="GO:0005858">
    <property type="term" value="C:axonemal dynein complex"/>
    <property type="evidence" value="ECO:0007669"/>
    <property type="project" value="InterPro"/>
</dbReference>
<dbReference type="PANTHER" id="PTHR21625">
    <property type="entry name" value="NYD-SP28 PROTEIN"/>
    <property type="match status" value="1"/>
</dbReference>
<feature type="region of interest" description="Disordered" evidence="1">
    <location>
        <begin position="1"/>
        <end position="67"/>
    </location>
</feature>
<proteinExistence type="predicted"/>
<dbReference type="GO" id="GO:0003352">
    <property type="term" value="P:regulation of cilium movement"/>
    <property type="evidence" value="ECO:0007669"/>
    <property type="project" value="TreeGrafter"/>
</dbReference>
<protein>
    <submittedName>
        <fullName evidence="3">Dynein regulatory complex protein 1</fullName>
    </submittedName>
</protein>
<sequence length="472" mass="53244">MALTEATESPGPAATLKDAPVTSDGVTETAETAAGLEGGTKNSGETPKEGETKSHHYSGASNFSNKERMQRILERRRRAEQKIQEAHSLKFLNHGVDVQLRSASQSFLARGRAALGKCFTFWVSCTKTGTRGSKKTEPNPEEVRAENMADQAEKDIEAEIDISWQAIKKLKSEFLKEKENIKATGNEKRMKTEKEDTIKTQDEAEASVKASIEHQRTLQNKRLETLPTLLTEAVAPMCHESPCPPPSAAADGRESQPPPKLQQKLQQLDTLMKSVGLEELLLNEFKNLKKDEEALFAEDAKRKEQHFVDCIADQKEELKATVAIMNAEYASLKQQADAELLRLEQVMLSKRKAVLELEVHLESLLAAYHLNQEKLNYNVQLLTERNAANAAALAQHRTKLNHCREALTKIAARFREVRKKYLLENVQATTECRRLWQQYEELGKAATQKKKVDQTLFKQLWKHHEQEVAKTL</sequence>
<dbReference type="InterPro" id="IPR039750">
    <property type="entry name" value="DRC1/DRC2"/>
</dbReference>
<feature type="region of interest" description="Disordered" evidence="1">
    <location>
        <begin position="238"/>
        <end position="261"/>
    </location>
</feature>
<dbReference type="PANTHER" id="PTHR21625:SF1">
    <property type="entry name" value="DYNEIN REGULATORY COMPLEX PROTEIN 1"/>
    <property type="match status" value="1"/>
</dbReference>
<dbReference type="GO" id="GO:0060285">
    <property type="term" value="P:cilium-dependent cell motility"/>
    <property type="evidence" value="ECO:0007669"/>
    <property type="project" value="TreeGrafter"/>
</dbReference>
<dbReference type="RefSeq" id="XP_026191018.1">
    <property type="nucleotide sequence ID" value="XM_026335233.1"/>
</dbReference>
<evidence type="ECO:0000313" key="2">
    <source>
        <dbReference type="Proteomes" id="UP000515125"/>
    </source>
</evidence>
<accession>A0A6P6RT68</accession>